<protein>
    <submittedName>
        <fullName evidence="1">Uncharacterized protein</fullName>
    </submittedName>
</protein>
<keyword evidence="2" id="KW-1185">Reference proteome</keyword>
<comment type="caution">
    <text evidence="1">The sequence shown here is derived from an EMBL/GenBank/DDBJ whole genome shotgun (WGS) entry which is preliminary data.</text>
</comment>
<evidence type="ECO:0000313" key="2">
    <source>
        <dbReference type="Proteomes" id="UP000246569"/>
    </source>
</evidence>
<sequence length="106" mass="11666">MQLCYGCFELQQGSIICQNVICDSQSVPSLCLCSNNGASQGFIVTISIHDTRHLLVGGGVNDQHAVHHRTHVAFDQQGYDEKTVRCVQCSDAFSCKRSDARMDDCL</sequence>
<accession>A0A317MW36</accession>
<reference evidence="1 2" key="1">
    <citation type="submission" date="2018-05" db="EMBL/GenBank/DDBJ databases">
        <title>Genomic Encyclopedia of Type Strains, Phase IV (KMG-IV): sequencing the most valuable type-strain genomes for metagenomic binning, comparative biology and taxonomic classification.</title>
        <authorList>
            <person name="Goeker M."/>
        </authorList>
    </citation>
    <scope>NUCLEOTIDE SEQUENCE [LARGE SCALE GENOMIC DNA]</scope>
    <source>
        <strain evidence="1 2">DSM 23606</strain>
    </source>
</reference>
<organism evidence="1 2">
    <name type="scientific">Plasticicumulans acidivorans</name>
    <dbReference type="NCBI Taxonomy" id="886464"/>
    <lineage>
        <taxon>Bacteria</taxon>
        <taxon>Pseudomonadati</taxon>
        <taxon>Pseudomonadota</taxon>
        <taxon>Gammaproteobacteria</taxon>
        <taxon>Candidatus Competibacteraceae</taxon>
        <taxon>Plasticicumulans</taxon>
    </lineage>
</organism>
<dbReference type="AlphaFoldDB" id="A0A317MW36"/>
<gene>
    <name evidence="1" type="ORF">C7443_105275</name>
</gene>
<evidence type="ECO:0000313" key="1">
    <source>
        <dbReference type="EMBL" id="PWV61841.1"/>
    </source>
</evidence>
<dbReference type="Proteomes" id="UP000246569">
    <property type="component" value="Unassembled WGS sequence"/>
</dbReference>
<name>A0A317MW36_9GAMM</name>
<dbReference type="EMBL" id="QGTJ01000005">
    <property type="protein sequence ID" value="PWV61841.1"/>
    <property type="molecule type" value="Genomic_DNA"/>
</dbReference>
<proteinExistence type="predicted"/>